<reference evidence="2 3" key="1">
    <citation type="submission" date="2018-06" db="EMBL/GenBank/DDBJ databases">
        <title>NTM in soil in Japan.</title>
        <authorList>
            <person name="Ohya K."/>
        </authorList>
    </citation>
    <scope>NUCLEOTIDE SEQUENCE [LARGE SCALE GENOMIC DNA]</scope>
    <source>
        <strain evidence="2 3">GF28</strain>
    </source>
</reference>
<dbReference type="EMBL" id="QMEV01000001">
    <property type="protein sequence ID" value="RAV17516.1"/>
    <property type="molecule type" value="Genomic_DNA"/>
</dbReference>
<dbReference type="AlphaFoldDB" id="A0A329ME27"/>
<evidence type="ECO:0000259" key="1">
    <source>
        <dbReference type="Pfam" id="PF23918"/>
    </source>
</evidence>
<dbReference type="Proteomes" id="UP000250915">
    <property type="component" value="Unassembled WGS sequence"/>
</dbReference>
<evidence type="ECO:0000313" key="2">
    <source>
        <dbReference type="EMBL" id="RAV17516.1"/>
    </source>
</evidence>
<organism evidence="2 3">
    <name type="scientific">Mycobacterium colombiense</name>
    <dbReference type="NCBI Taxonomy" id="339268"/>
    <lineage>
        <taxon>Bacteria</taxon>
        <taxon>Bacillati</taxon>
        <taxon>Actinomycetota</taxon>
        <taxon>Actinomycetes</taxon>
        <taxon>Mycobacteriales</taxon>
        <taxon>Mycobacteriaceae</taxon>
        <taxon>Mycobacterium</taxon>
        <taxon>Mycobacterium avium complex (MAC)</taxon>
    </lineage>
</organism>
<evidence type="ECO:0000313" key="3">
    <source>
        <dbReference type="Proteomes" id="UP000250915"/>
    </source>
</evidence>
<protein>
    <recommendedName>
        <fullName evidence="1">DUF7257 domain-containing protein</fullName>
    </recommendedName>
</protein>
<dbReference type="Pfam" id="PF23918">
    <property type="entry name" value="DUF7257"/>
    <property type="match status" value="1"/>
</dbReference>
<comment type="caution">
    <text evidence="2">The sequence shown here is derived from an EMBL/GenBank/DDBJ whole genome shotgun (WGS) entry which is preliminary data.</text>
</comment>
<feature type="domain" description="DUF7257" evidence="1">
    <location>
        <begin position="121"/>
        <end position="341"/>
    </location>
</feature>
<dbReference type="InterPro" id="IPR055681">
    <property type="entry name" value="DUF7257"/>
</dbReference>
<accession>A0A329ME27</accession>
<sequence>MVLLKHMGLMSPFQNLDQRGARQDGATWNATVYDPGEIMLGVEASGLAPQNIRDVIRHWISAWKPRATGIFSVFTPDMGEWWCPVRLGKHISDEFTKDYTYSGRQVFTWEAINYDAFWYSVDSVSSFGANIVTNTVNFTQLPNATTLPNTFTSFITPSTDDGTQGIQNGAAVLIPTNGQVFEAQNIYNTATDTDDQIVSITFAGATLAHLFDVYDPFCYVDVWARCSSDGKNGIRLRLSMLTHEIAAFVDGAMVWEEVLINVEPPLWGETFTLIAGTSTSPYNIMALRDGFTYFNVQDNAHLSALGEDYRLTGFGMTSSIYLGLYFNPQPIAVFSMGDNTTITQSGTVPLTNIGDEDAWPRYLVYGPGTFSFSNGPGSQSMITFGPLEAGQVALVCTDPMLRTITDLTPGQPPPPTAAQQSLLTALLSFAQNNNTPPFLAQYQSVFGAVPPQGNLSALVSGRFTNPLPGAVYGIAPKEQHFNVTITNGGPTSKVVAAVTPMRRWPL</sequence>
<name>A0A329ME27_9MYCO</name>
<proteinExistence type="predicted"/>
<gene>
    <name evidence="2" type="ORF">DQP57_00385</name>
</gene>